<protein>
    <submittedName>
        <fullName evidence="2">Uncharacterized protein</fullName>
    </submittedName>
</protein>
<organism evidence="2 3">
    <name type="scientific">Phytohabitans suffuscus</name>
    <dbReference type="NCBI Taxonomy" id="624315"/>
    <lineage>
        <taxon>Bacteria</taxon>
        <taxon>Bacillati</taxon>
        <taxon>Actinomycetota</taxon>
        <taxon>Actinomycetes</taxon>
        <taxon>Micromonosporales</taxon>
        <taxon>Micromonosporaceae</taxon>
    </lineage>
</organism>
<dbReference type="EMBL" id="AP022871">
    <property type="protein sequence ID" value="BCB85010.1"/>
    <property type="molecule type" value="Genomic_DNA"/>
</dbReference>
<reference evidence="2 3" key="1">
    <citation type="submission" date="2020-03" db="EMBL/GenBank/DDBJ databases">
        <title>Whole genome shotgun sequence of Phytohabitans suffuscus NBRC 105367.</title>
        <authorList>
            <person name="Komaki H."/>
            <person name="Tamura T."/>
        </authorList>
    </citation>
    <scope>NUCLEOTIDE SEQUENCE [LARGE SCALE GENOMIC DNA]</scope>
    <source>
        <strain evidence="2 3">NBRC 105367</strain>
    </source>
</reference>
<accession>A0A6F8YG13</accession>
<feature type="region of interest" description="Disordered" evidence="1">
    <location>
        <begin position="96"/>
        <end position="117"/>
    </location>
</feature>
<proteinExistence type="predicted"/>
<gene>
    <name evidence="2" type="ORF">Psuf_023230</name>
</gene>
<evidence type="ECO:0000256" key="1">
    <source>
        <dbReference type="SAM" id="MobiDB-lite"/>
    </source>
</evidence>
<dbReference type="Proteomes" id="UP000503011">
    <property type="component" value="Chromosome"/>
</dbReference>
<evidence type="ECO:0000313" key="2">
    <source>
        <dbReference type="EMBL" id="BCB85010.1"/>
    </source>
</evidence>
<evidence type="ECO:0000313" key="3">
    <source>
        <dbReference type="Proteomes" id="UP000503011"/>
    </source>
</evidence>
<keyword evidence="3" id="KW-1185">Reference proteome</keyword>
<dbReference type="AlphaFoldDB" id="A0A6F8YG13"/>
<feature type="compositionally biased region" description="Polar residues" evidence="1">
    <location>
        <begin position="105"/>
        <end position="116"/>
    </location>
</feature>
<dbReference type="KEGG" id="psuu:Psuf_023230"/>
<sequence>MRVTVLLAAEADELQHLGHHPTGDRLRLSDHLERERDVLVRRAVGQQAEVLEDAADRAPEVGIFQERIDVTSRPLTTTRPWLGVTSCSSSLMIVDLPEPEGPMKKTNSPFSIPTDTSSRDGRDAFGYVFVTCSS</sequence>
<reference evidence="2 3" key="2">
    <citation type="submission" date="2020-03" db="EMBL/GenBank/DDBJ databases">
        <authorList>
            <person name="Ichikawa N."/>
            <person name="Kimura A."/>
            <person name="Kitahashi Y."/>
            <person name="Uohara A."/>
        </authorList>
    </citation>
    <scope>NUCLEOTIDE SEQUENCE [LARGE SCALE GENOMIC DNA]</scope>
    <source>
        <strain evidence="2 3">NBRC 105367</strain>
    </source>
</reference>
<name>A0A6F8YG13_9ACTN</name>